<dbReference type="PROSITE" id="PS00723">
    <property type="entry name" value="POLYPRENYL_SYNTHASE_1"/>
    <property type="match status" value="1"/>
</dbReference>
<gene>
    <name evidence="7" type="ORF">IAB03_04430</name>
</gene>
<evidence type="ECO:0000313" key="8">
    <source>
        <dbReference type="Proteomes" id="UP000824112"/>
    </source>
</evidence>
<dbReference type="GO" id="GO:0046872">
    <property type="term" value="F:metal ion binding"/>
    <property type="evidence" value="ECO:0007669"/>
    <property type="project" value="UniProtKB-KW"/>
</dbReference>
<dbReference type="InterPro" id="IPR033749">
    <property type="entry name" value="Polyprenyl_synt_CS"/>
</dbReference>
<dbReference type="Pfam" id="PF00348">
    <property type="entry name" value="polyprenyl_synt"/>
    <property type="match status" value="1"/>
</dbReference>
<dbReference type="GO" id="GO:0008299">
    <property type="term" value="P:isoprenoid biosynthetic process"/>
    <property type="evidence" value="ECO:0007669"/>
    <property type="project" value="InterPro"/>
</dbReference>
<keyword evidence="5" id="KW-0460">Magnesium</keyword>
<dbReference type="EMBL" id="DVNA01000106">
    <property type="protein sequence ID" value="HIU55040.1"/>
    <property type="molecule type" value="Genomic_DNA"/>
</dbReference>
<protein>
    <submittedName>
        <fullName evidence="7">Polyprenyl synthetase family protein</fullName>
    </submittedName>
</protein>
<comment type="caution">
    <text evidence="7">The sequence shown here is derived from an EMBL/GenBank/DDBJ whole genome shotgun (WGS) entry which is preliminary data.</text>
</comment>
<accession>A0A9D1SCH0</accession>
<evidence type="ECO:0000256" key="2">
    <source>
        <dbReference type="ARBA" id="ARBA00006706"/>
    </source>
</evidence>
<comment type="similarity">
    <text evidence="2 6">Belongs to the FPP/GGPP synthase family.</text>
</comment>
<evidence type="ECO:0000313" key="7">
    <source>
        <dbReference type="EMBL" id="HIU55040.1"/>
    </source>
</evidence>
<keyword evidence="3 6" id="KW-0808">Transferase</keyword>
<dbReference type="GO" id="GO:0004659">
    <property type="term" value="F:prenyltransferase activity"/>
    <property type="evidence" value="ECO:0007669"/>
    <property type="project" value="InterPro"/>
</dbReference>
<name>A0A9D1SCH0_9BACT</name>
<dbReference type="PROSITE" id="PS00444">
    <property type="entry name" value="POLYPRENYL_SYNTHASE_2"/>
    <property type="match status" value="1"/>
</dbReference>
<dbReference type="InterPro" id="IPR008949">
    <property type="entry name" value="Isoprenoid_synthase_dom_sf"/>
</dbReference>
<evidence type="ECO:0000256" key="1">
    <source>
        <dbReference type="ARBA" id="ARBA00001946"/>
    </source>
</evidence>
<dbReference type="SFLD" id="SFLDG01017">
    <property type="entry name" value="Polyprenyl_Transferase_Like"/>
    <property type="match status" value="1"/>
</dbReference>
<proteinExistence type="inferred from homology"/>
<dbReference type="CDD" id="cd00685">
    <property type="entry name" value="Trans_IPPS_HT"/>
    <property type="match status" value="1"/>
</dbReference>
<organism evidence="7 8">
    <name type="scientific">Candidatus Gallibacteroides avistercoris</name>
    <dbReference type="NCBI Taxonomy" id="2840833"/>
    <lineage>
        <taxon>Bacteria</taxon>
        <taxon>Pseudomonadati</taxon>
        <taxon>Bacteroidota</taxon>
        <taxon>Bacteroidia</taxon>
        <taxon>Bacteroidales</taxon>
        <taxon>Bacteroidaceae</taxon>
        <taxon>Bacteroidaceae incertae sedis</taxon>
        <taxon>Candidatus Gallibacteroides</taxon>
    </lineage>
</organism>
<dbReference type="SUPFAM" id="SSF48576">
    <property type="entry name" value="Terpenoid synthases"/>
    <property type="match status" value="1"/>
</dbReference>
<reference evidence="7" key="1">
    <citation type="submission" date="2020-10" db="EMBL/GenBank/DDBJ databases">
        <authorList>
            <person name="Gilroy R."/>
        </authorList>
    </citation>
    <scope>NUCLEOTIDE SEQUENCE</scope>
    <source>
        <strain evidence="7">CHK158-818</strain>
    </source>
</reference>
<sequence length="325" mass="37060">METKLNQYLTEINETIARIHYPAAPDGLYEPVRYTLSLGGKRIRPLLTLMGCELFGKHRSEAIAPATAIEIFHNFTLLHDDVMDKAELRRGKPTVHCVWDEITAILSGDVMQIMAYKELARTPQPYLKEVLEIFSEMAAEICEGQQFDMEFEHTSNVSVDDYLMMIRLKTAILLGCALKIGARIADAPPIEADLLYRFGEEIGLAFQLKDDYLDVYGDSSTFGKKIGGDILNNKKTFMLISALNKADEQTRSELNRWIGLESFDPEEKITAVTRIYNQLGIDRLCEEEMEKHYRHALTSLQEIAVGEEKKEMLYYIAGQMMKRTV</sequence>
<dbReference type="AlphaFoldDB" id="A0A9D1SCH0"/>
<reference evidence="7" key="2">
    <citation type="journal article" date="2021" name="PeerJ">
        <title>Extensive microbial diversity within the chicken gut microbiome revealed by metagenomics and culture.</title>
        <authorList>
            <person name="Gilroy R."/>
            <person name="Ravi A."/>
            <person name="Getino M."/>
            <person name="Pursley I."/>
            <person name="Horton D.L."/>
            <person name="Alikhan N.F."/>
            <person name="Baker D."/>
            <person name="Gharbi K."/>
            <person name="Hall N."/>
            <person name="Watson M."/>
            <person name="Adriaenssens E.M."/>
            <person name="Foster-Nyarko E."/>
            <person name="Jarju S."/>
            <person name="Secka A."/>
            <person name="Antonio M."/>
            <person name="Oren A."/>
            <person name="Chaudhuri R.R."/>
            <person name="La Ragione R."/>
            <person name="Hildebrand F."/>
            <person name="Pallen M.J."/>
        </authorList>
    </citation>
    <scope>NUCLEOTIDE SEQUENCE</scope>
    <source>
        <strain evidence="7">CHK158-818</strain>
    </source>
</reference>
<dbReference type="Proteomes" id="UP000824112">
    <property type="component" value="Unassembled WGS sequence"/>
</dbReference>
<dbReference type="PANTHER" id="PTHR12001">
    <property type="entry name" value="GERANYLGERANYL PYROPHOSPHATE SYNTHASE"/>
    <property type="match status" value="1"/>
</dbReference>
<keyword evidence="4" id="KW-0479">Metal-binding</keyword>
<evidence type="ECO:0000256" key="4">
    <source>
        <dbReference type="ARBA" id="ARBA00022723"/>
    </source>
</evidence>
<dbReference type="InterPro" id="IPR000092">
    <property type="entry name" value="Polyprenyl_synt"/>
</dbReference>
<evidence type="ECO:0000256" key="6">
    <source>
        <dbReference type="RuleBase" id="RU004466"/>
    </source>
</evidence>
<dbReference type="Gene3D" id="1.10.600.10">
    <property type="entry name" value="Farnesyl Diphosphate Synthase"/>
    <property type="match status" value="1"/>
</dbReference>
<evidence type="ECO:0000256" key="5">
    <source>
        <dbReference type="ARBA" id="ARBA00022842"/>
    </source>
</evidence>
<evidence type="ECO:0000256" key="3">
    <source>
        <dbReference type="ARBA" id="ARBA00022679"/>
    </source>
</evidence>
<dbReference type="SFLD" id="SFLDS00005">
    <property type="entry name" value="Isoprenoid_Synthase_Type_I"/>
    <property type="match status" value="1"/>
</dbReference>
<dbReference type="PANTHER" id="PTHR12001:SF85">
    <property type="entry name" value="SHORT CHAIN ISOPRENYL DIPHOSPHATE SYNTHASE"/>
    <property type="match status" value="1"/>
</dbReference>
<comment type="cofactor">
    <cofactor evidence="1">
        <name>Mg(2+)</name>
        <dbReference type="ChEBI" id="CHEBI:18420"/>
    </cofactor>
</comment>